<protein>
    <submittedName>
        <fullName evidence="6">AcrR family transcriptional regulator</fullName>
    </submittedName>
</protein>
<dbReference type="RefSeq" id="WP_184260893.1">
    <property type="nucleotide sequence ID" value="NZ_JACHIH010000030.1"/>
</dbReference>
<gene>
    <name evidence="6" type="ORF">HNR60_003895</name>
</gene>
<dbReference type="InterPro" id="IPR001647">
    <property type="entry name" value="HTH_TetR"/>
</dbReference>
<dbReference type="Pfam" id="PF00440">
    <property type="entry name" value="TetR_N"/>
    <property type="match status" value="1"/>
</dbReference>
<dbReference type="AlphaFoldDB" id="A0A7W7Z6U3"/>
<evidence type="ECO:0000256" key="1">
    <source>
        <dbReference type="ARBA" id="ARBA00023015"/>
    </source>
</evidence>
<dbReference type="Proteomes" id="UP000542353">
    <property type="component" value="Unassembled WGS sequence"/>
</dbReference>
<dbReference type="InterPro" id="IPR036271">
    <property type="entry name" value="Tet_transcr_reg_TetR-rel_C_sf"/>
</dbReference>
<sequence>MAVREQIRVGGRSARIQSAVHQAVRDLSATTPRDELTVPQIAAEAGVTPSTIYRRWGDLGALLADVAVERLRPIAEPDDTGSLQTDLKAFVDQYAEEMSSPVGRALMRDVFASAESFPVQCAGFTCNHLATIAARAKARGEQPFDVDEVIDHVMAPIIYHILYDDREITPAYCHALLARLLSLPQPR</sequence>
<dbReference type="Gene3D" id="1.10.10.60">
    <property type="entry name" value="Homeodomain-like"/>
    <property type="match status" value="1"/>
</dbReference>
<proteinExistence type="predicted"/>
<evidence type="ECO:0000256" key="2">
    <source>
        <dbReference type="ARBA" id="ARBA00023125"/>
    </source>
</evidence>
<keyword evidence="3" id="KW-0804">Transcription</keyword>
<keyword evidence="2 4" id="KW-0238">DNA-binding</keyword>
<evidence type="ECO:0000256" key="3">
    <source>
        <dbReference type="ARBA" id="ARBA00023163"/>
    </source>
</evidence>
<dbReference type="PANTHER" id="PTHR30055:SF148">
    <property type="entry name" value="TETR-FAMILY TRANSCRIPTIONAL REGULATOR"/>
    <property type="match status" value="1"/>
</dbReference>
<dbReference type="GO" id="GO:0000976">
    <property type="term" value="F:transcription cis-regulatory region binding"/>
    <property type="evidence" value="ECO:0007669"/>
    <property type="project" value="TreeGrafter"/>
</dbReference>
<evidence type="ECO:0000259" key="5">
    <source>
        <dbReference type="PROSITE" id="PS50977"/>
    </source>
</evidence>
<organism evidence="6 7">
    <name type="scientific">Rhodopseudomonas rhenobacensis</name>
    <dbReference type="NCBI Taxonomy" id="87461"/>
    <lineage>
        <taxon>Bacteria</taxon>
        <taxon>Pseudomonadati</taxon>
        <taxon>Pseudomonadota</taxon>
        <taxon>Alphaproteobacteria</taxon>
        <taxon>Hyphomicrobiales</taxon>
        <taxon>Nitrobacteraceae</taxon>
        <taxon>Rhodopseudomonas</taxon>
    </lineage>
</organism>
<dbReference type="PANTHER" id="PTHR30055">
    <property type="entry name" value="HTH-TYPE TRANSCRIPTIONAL REGULATOR RUTR"/>
    <property type="match status" value="1"/>
</dbReference>
<accession>A0A7W7Z6U3</accession>
<evidence type="ECO:0000313" key="6">
    <source>
        <dbReference type="EMBL" id="MBB5049121.1"/>
    </source>
</evidence>
<keyword evidence="7" id="KW-1185">Reference proteome</keyword>
<dbReference type="Gene3D" id="1.10.357.10">
    <property type="entry name" value="Tetracycline Repressor, domain 2"/>
    <property type="match status" value="1"/>
</dbReference>
<dbReference type="InterPro" id="IPR011075">
    <property type="entry name" value="TetR_C"/>
</dbReference>
<dbReference type="Pfam" id="PF16859">
    <property type="entry name" value="TetR_C_11"/>
    <property type="match status" value="1"/>
</dbReference>
<evidence type="ECO:0000313" key="7">
    <source>
        <dbReference type="Proteomes" id="UP000542353"/>
    </source>
</evidence>
<feature type="domain" description="HTH tetR-type" evidence="5">
    <location>
        <begin position="14"/>
        <end position="74"/>
    </location>
</feature>
<reference evidence="6 7" key="1">
    <citation type="submission" date="2020-08" db="EMBL/GenBank/DDBJ databases">
        <title>Genomic Encyclopedia of Type Strains, Phase IV (KMG-IV): sequencing the most valuable type-strain genomes for metagenomic binning, comparative biology and taxonomic classification.</title>
        <authorList>
            <person name="Goeker M."/>
        </authorList>
    </citation>
    <scope>NUCLEOTIDE SEQUENCE [LARGE SCALE GENOMIC DNA]</scope>
    <source>
        <strain evidence="6 7">DSM 12706</strain>
    </source>
</reference>
<dbReference type="EMBL" id="JACHIH010000030">
    <property type="protein sequence ID" value="MBB5049121.1"/>
    <property type="molecule type" value="Genomic_DNA"/>
</dbReference>
<dbReference type="InterPro" id="IPR009057">
    <property type="entry name" value="Homeodomain-like_sf"/>
</dbReference>
<comment type="caution">
    <text evidence="6">The sequence shown here is derived from an EMBL/GenBank/DDBJ whole genome shotgun (WGS) entry which is preliminary data.</text>
</comment>
<evidence type="ECO:0000256" key="4">
    <source>
        <dbReference type="PROSITE-ProRule" id="PRU00335"/>
    </source>
</evidence>
<dbReference type="PROSITE" id="PS50977">
    <property type="entry name" value="HTH_TETR_2"/>
    <property type="match status" value="1"/>
</dbReference>
<dbReference type="SUPFAM" id="SSF46689">
    <property type="entry name" value="Homeodomain-like"/>
    <property type="match status" value="1"/>
</dbReference>
<dbReference type="SUPFAM" id="SSF48498">
    <property type="entry name" value="Tetracyclin repressor-like, C-terminal domain"/>
    <property type="match status" value="1"/>
</dbReference>
<name>A0A7W7Z6U3_9BRAD</name>
<feature type="DNA-binding region" description="H-T-H motif" evidence="4">
    <location>
        <begin position="37"/>
        <end position="56"/>
    </location>
</feature>
<dbReference type="GO" id="GO:0003700">
    <property type="term" value="F:DNA-binding transcription factor activity"/>
    <property type="evidence" value="ECO:0007669"/>
    <property type="project" value="TreeGrafter"/>
</dbReference>
<dbReference type="InterPro" id="IPR050109">
    <property type="entry name" value="HTH-type_TetR-like_transc_reg"/>
</dbReference>
<keyword evidence="1" id="KW-0805">Transcription regulation</keyword>